<reference evidence="3" key="1">
    <citation type="journal article" date="2020" name="Stud. Mycol.">
        <title>101 Dothideomycetes genomes: a test case for predicting lifestyles and emergence of pathogens.</title>
        <authorList>
            <person name="Haridas S."/>
            <person name="Albert R."/>
            <person name="Binder M."/>
            <person name="Bloem J."/>
            <person name="Labutti K."/>
            <person name="Salamov A."/>
            <person name="Andreopoulos B."/>
            <person name="Baker S."/>
            <person name="Barry K."/>
            <person name="Bills G."/>
            <person name="Bluhm B."/>
            <person name="Cannon C."/>
            <person name="Castanera R."/>
            <person name="Culley D."/>
            <person name="Daum C."/>
            <person name="Ezra D."/>
            <person name="Gonzalez J."/>
            <person name="Henrissat B."/>
            <person name="Kuo A."/>
            <person name="Liang C."/>
            <person name="Lipzen A."/>
            <person name="Lutzoni F."/>
            <person name="Magnuson J."/>
            <person name="Mondo S."/>
            <person name="Nolan M."/>
            <person name="Ohm R."/>
            <person name="Pangilinan J."/>
            <person name="Park H.-J."/>
            <person name="Ramirez L."/>
            <person name="Alfaro M."/>
            <person name="Sun H."/>
            <person name="Tritt A."/>
            <person name="Yoshinaga Y."/>
            <person name="Zwiers L.-H."/>
            <person name="Turgeon B."/>
            <person name="Goodwin S."/>
            <person name="Spatafora J."/>
            <person name="Crous P."/>
            <person name="Grigoriev I."/>
        </authorList>
    </citation>
    <scope>NUCLEOTIDE SEQUENCE</scope>
    <source>
        <strain evidence="3">CBS 109.77</strain>
    </source>
</reference>
<organism evidence="3 4">
    <name type="scientific">Melanomma pulvis-pyrius CBS 109.77</name>
    <dbReference type="NCBI Taxonomy" id="1314802"/>
    <lineage>
        <taxon>Eukaryota</taxon>
        <taxon>Fungi</taxon>
        <taxon>Dikarya</taxon>
        <taxon>Ascomycota</taxon>
        <taxon>Pezizomycotina</taxon>
        <taxon>Dothideomycetes</taxon>
        <taxon>Pleosporomycetidae</taxon>
        <taxon>Pleosporales</taxon>
        <taxon>Melanommataceae</taxon>
        <taxon>Melanomma</taxon>
    </lineage>
</organism>
<keyword evidence="1" id="KW-0812">Transmembrane</keyword>
<keyword evidence="1" id="KW-0472">Membrane</keyword>
<feature type="chain" id="PRO_5025525715" evidence="2">
    <location>
        <begin position="20"/>
        <end position="650"/>
    </location>
</feature>
<gene>
    <name evidence="3" type="ORF">K505DRAFT_365321</name>
</gene>
<proteinExistence type="predicted"/>
<feature type="signal peptide" evidence="2">
    <location>
        <begin position="1"/>
        <end position="19"/>
    </location>
</feature>
<keyword evidence="4" id="KW-1185">Reference proteome</keyword>
<dbReference type="EMBL" id="MU002115">
    <property type="protein sequence ID" value="KAF2789757.1"/>
    <property type="molecule type" value="Genomic_DNA"/>
</dbReference>
<accession>A0A6A6X1H4</accession>
<feature type="transmembrane region" description="Helical" evidence="1">
    <location>
        <begin position="316"/>
        <end position="340"/>
    </location>
</feature>
<feature type="transmembrane region" description="Helical" evidence="1">
    <location>
        <begin position="187"/>
        <end position="206"/>
    </location>
</feature>
<feature type="transmembrane region" description="Helical" evidence="1">
    <location>
        <begin position="540"/>
        <end position="567"/>
    </location>
</feature>
<feature type="transmembrane region" description="Helical" evidence="1">
    <location>
        <begin position="212"/>
        <end position="231"/>
    </location>
</feature>
<evidence type="ECO:0000256" key="1">
    <source>
        <dbReference type="SAM" id="Phobius"/>
    </source>
</evidence>
<protein>
    <submittedName>
        <fullName evidence="3">Uncharacterized protein</fullName>
    </submittedName>
</protein>
<evidence type="ECO:0000313" key="3">
    <source>
        <dbReference type="EMBL" id="KAF2789757.1"/>
    </source>
</evidence>
<feature type="transmembrane region" description="Helical" evidence="1">
    <location>
        <begin position="512"/>
        <end position="534"/>
    </location>
</feature>
<evidence type="ECO:0000313" key="4">
    <source>
        <dbReference type="Proteomes" id="UP000799757"/>
    </source>
</evidence>
<dbReference type="OrthoDB" id="3867516at2759"/>
<feature type="transmembrane region" description="Helical" evidence="1">
    <location>
        <begin position="243"/>
        <end position="261"/>
    </location>
</feature>
<dbReference type="AlphaFoldDB" id="A0A6A6X1H4"/>
<dbReference type="Proteomes" id="UP000799757">
    <property type="component" value="Unassembled WGS sequence"/>
</dbReference>
<keyword evidence="1" id="KW-1133">Transmembrane helix</keyword>
<sequence length="650" mass="72704">MKIAHVCACLLSLLLAVQSRRAPNSNPQQASVGRFSIKIHDERLPLEEAVANNTGLIPNLTELFVNVLIDYYLTYNDENTPPVEAQWDNITAIAQSDLFTEFFKYNEVLLNASKEVANSFFEQDKKLGYPNPDVTYYYLDAIANMTQQTYYYILGAYIGVGVNSACAKQINQVLADKDEWAKMGSGAASTLMALLPTFLAYGNLYVPRSSEAFTTSAFVGLTTAFYSFGLPTKSMSAVKSTNVHILSVFGITTLAFIARLGKVKYKGTEENGTAEYTDITRDELSSWSRSDGGDEVKAHFVNIKELTNEWNKRSHWWHVPALAISAAQIAIFTLAVYPLFQYLGVPQSVFGCRDSGKEFDWTGVYLGASAGVNTVFRYVRWEMSSHERVKIYSVSDSANLRLMQIISTTEEGETTALHLPPLLPPSVIALRNFYRRFLWWRSPSPASKNSPGFVALFNKVLKSLNRRLSYIFRGRNFFDVLYAGFFGDKGSARRWRPVYILIHLSTEARNPFITLLTGFIEAMLLLVLTFFFAAQWGGNLILTMTALILLLVFVTMGRALGLFYVWLSSQVWGLTVVNCDDVDELRGVLRIVCSMEGVLVCVNGATYFGGYRMDGRDGFEDFLDGYERGQYDEADGPNRKGYSAVNVSGS</sequence>
<keyword evidence="2" id="KW-0732">Signal</keyword>
<feature type="transmembrane region" description="Helical" evidence="1">
    <location>
        <begin position="149"/>
        <end position="166"/>
    </location>
</feature>
<evidence type="ECO:0000256" key="2">
    <source>
        <dbReference type="SAM" id="SignalP"/>
    </source>
</evidence>
<name>A0A6A6X1H4_9PLEO</name>